<reference evidence="7 8" key="1">
    <citation type="submission" date="2016-10" db="EMBL/GenBank/DDBJ databases">
        <authorList>
            <person name="de Groot N.N."/>
        </authorList>
    </citation>
    <scope>NUCLEOTIDE SEQUENCE [LARGE SCALE GENOMIC DNA]</scope>
    <source>
        <strain evidence="7 8">M79</strain>
    </source>
</reference>
<dbReference type="InterPro" id="IPR007554">
    <property type="entry name" value="Glycerophosphate_synth"/>
</dbReference>
<dbReference type="OrthoDB" id="9811865at2"/>
<gene>
    <name evidence="7" type="ORF">SAMN05216438_101366</name>
</gene>
<keyword evidence="5" id="KW-0777">Teichoic acid biosynthesis</keyword>
<keyword evidence="6" id="KW-0472">Membrane</keyword>
<dbReference type="GO" id="GO:0005886">
    <property type="term" value="C:plasma membrane"/>
    <property type="evidence" value="ECO:0007669"/>
    <property type="project" value="UniProtKB-SubCell"/>
</dbReference>
<keyword evidence="4 7" id="KW-0808">Transferase</keyword>
<proteinExistence type="inferred from homology"/>
<keyword evidence="3" id="KW-1003">Cell membrane</keyword>
<sequence>MRLKSIVLTVILALFYPFTFLFRVHQNRITFISLEHDNLSKDFKILHDELSAKQEYEIKTLLFKFQPTFLGQLQYGLACIQQLFVLQSSKLVIIDYNNFVISKFPHRKGVKVLEIWHATAALKNFGNCVQRDYEIKNYDYAIANSDFYKGVYAQAFNLPEENVLVTGIPNNDKIFNDHFVQDTKARLLEKYPVLANKKVITYAPTFRGRISTYFKEAKIDLARVHQALGEDYVIIYKAHPLISGSAYENNPHVLFIEEEPISSIFCITDVLITDYSAIAVDWMVFDKPIIAYVPDFKSYSKKPGLTIDYLQEFPGAVTFNEGELIQALQATDSTSYQKERALFFKKTYNYCDGKATERVLKVIEDLMTEKTVEKNMRELEI</sequence>
<evidence type="ECO:0000256" key="4">
    <source>
        <dbReference type="ARBA" id="ARBA00022679"/>
    </source>
</evidence>
<dbReference type="Proteomes" id="UP000181969">
    <property type="component" value="Unassembled WGS sequence"/>
</dbReference>
<dbReference type="Gene3D" id="3.40.50.11820">
    <property type="match status" value="1"/>
</dbReference>
<comment type="subcellular location">
    <subcellularLocation>
        <location evidence="1">Cell membrane</location>
        <topology evidence="1">Peripheral membrane protein</topology>
    </subcellularLocation>
</comment>
<protein>
    <submittedName>
        <fullName evidence="7">CDP-glycerol:poly(Glycerophosphate) glycerophosphotransferase</fullName>
    </submittedName>
</protein>
<evidence type="ECO:0000256" key="2">
    <source>
        <dbReference type="ARBA" id="ARBA00010488"/>
    </source>
</evidence>
<dbReference type="InterPro" id="IPR043149">
    <property type="entry name" value="TagF_N"/>
</dbReference>
<dbReference type="PANTHER" id="PTHR37316:SF3">
    <property type="entry name" value="TEICHOIC ACID GLYCEROL-PHOSPHATE TRANSFERASE"/>
    <property type="match status" value="1"/>
</dbReference>
<dbReference type="EMBL" id="FOTJ01000001">
    <property type="protein sequence ID" value="SFL11863.1"/>
    <property type="molecule type" value="Genomic_DNA"/>
</dbReference>
<dbReference type="GO" id="GO:0047355">
    <property type="term" value="F:CDP-glycerol glycerophosphotransferase activity"/>
    <property type="evidence" value="ECO:0007669"/>
    <property type="project" value="InterPro"/>
</dbReference>
<dbReference type="PANTHER" id="PTHR37316">
    <property type="entry name" value="TEICHOIC ACID GLYCEROL-PHOSPHATE PRIMASE"/>
    <property type="match status" value="1"/>
</dbReference>
<name>A0A1I4F336_9LACT</name>
<evidence type="ECO:0000256" key="1">
    <source>
        <dbReference type="ARBA" id="ARBA00004202"/>
    </source>
</evidence>
<evidence type="ECO:0000256" key="5">
    <source>
        <dbReference type="ARBA" id="ARBA00022944"/>
    </source>
</evidence>
<dbReference type="SUPFAM" id="SSF53756">
    <property type="entry name" value="UDP-Glycosyltransferase/glycogen phosphorylase"/>
    <property type="match status" value="1"/>
</dbReference>
<comment type="similarity">
    <text evidence="2">Belongs to the CDP-glycerol glycerophosphotransferase family.</text>
</comment>
<organism evidence="7 8">
    <name type="scientific">Lactococcus garvieae</name>
    <dbReference type="NCBI Taxonomy" id="1363"/>
    <lineage>
        <taxon>Bacteria</taxon>
        <taxon>Bacillati</taxon>
        <taxon>Bacillota</taxon>
        <taxon>Bacilli</taxon>
        <taxon>Lactobacillales</taxon>
        <taxon>Streptococcaceae</taxon>
        <taxon>Lactococcus</taxon>
    </lineage>
</organism>
<dbReference type="RefSeq" id="WP_074750183.1">
    <property type="nucleotide sequence ID" value="NZ_CAXVJC010000006.1"/>
</dbReference>
<dbReference type="InterPro" id="IPR051612">
    <property type="entry name" value="Teichoic_Acid_Biosynth"/>
</dbReference>
<dbReference type="Gene3D" id="3.40.50.12580">
    <property type="match status" value="1"/>
</dbReference>
<evidence type="ECO:0000256" key="3">
    <source>
        <dbReference type="ARBA" id="ARBA00022475"/>
    </source>
</evidence>
<dbReference type="InterPro" id="IPR043148">
    <property type="entry name" value="TagF_C"/>
</dbReference>
<dbReference type="GO" id="GO:0019350">
    <property type="term" value="P:teichoic acid biosynthetic process"/>
    <property type="evidence" value="ECO:0007669"/>
    <property type="project" value="UniProtKB-KW"/>
</dbReference>
<evidence type="ECO:0000313" key="7">
    <source>
        <dbReference type="EMBL" id="SFL11863.1"/>
    </source>
</evidence>
<accession>A0A1I4F336</accession>
<dbReference type="AlphaFoldDB" id="A0A1I4F336"/>
<evidence type="ECO:0000313" key="8">
    <source>
        <dbReference type="Proteomes" id="UP000181969"/>
    </source>
</evidence>
<dbReference type="Pfam" id="PF04464">
    <property type="entry name" value="Glyphos_transf"/>
    <property type="match status" value="1"/>
</dbReference>
<evidence type="ECO:0000256" key="6">
    <source>
        <dbReference type="ARBA" id="ARBA00023136"/>
    </source>
</evidence>